<dbReference type="Gene3D" id="3.40.390.10">
    <property type="entry name" value="Collagenase (Catalytic Domain)"/>
    <property type="match status" value="2"/>
</dbReference>
<dbReference type="EMBL" id="CATQJA010002643">
    <property type="protein sequence ID" value="CAJ0576340.1"/>
    <property type="molecule type" value="Genomic_DNA"/>
</dbReference>
<protein>
    <submittedName>
        <fullName evidence="1">Uncharacterized protein</fullName>
    </submittedName>
</protein>
<dbReference type="GO" id="GO:0006508">
    <property type="term" value="P:proteolysis"/>
    <property type="evidence" value="ECO:0007669"/>
    <property type="project" value="InterPro"/>
</dbReference>
<dbReference type="InterPro" id="IPR000718">
    <property type="entry name" value="Peptidase_M13"/>
</dbReference>
<evidence type="ECO:0000313" key="2">
    <source>
        <dbReference type="Proteomes" id="UP001177023"/>
    </source>
</evidence>
<feature type="non-terminal residue" evidence="1">
    <location>
        <position position="1"/>
    </location>
</feature>
<keyword evidence="2" id="KW-1185">Reference proteome</keyword>
<dbReference type="Proteomes" id="UP001177023">
    <property type="component" value="Unassembled WGS sequence"/>
</dbReference>
<comment type="caution">
    <text evidence="1">The sequence shown here is derived from an EMBL/GenBank/DDBJ whole genome shotgun (WGS) entry which is preliminary data.</text>
</comment>
<dbReference type="Gene3D" id="1.10.1380.10">
    <property type="entry name" value="Neutral endopeptidase , domain2"/>
    <property type="match status" value="1"/>
</dbReference>
<dbReference type="GO" id="GO:0004222">
    <property type="term" value="F:metalloendopeptidase activity"/>
    <property type="evidence" value="ECO:0007669"/>
    <property type="project" value="InterPro"/>
</dbReference>
<dbReference type="AlphaFoldDB" id="A0AA36CXZ4"/>
<sequence>MAAAQTLTDRLRDDFAAAHPGLSSISSATRVLIGYPGKLLDEQYIMPDTLAVSLNTSDYFLAMTQLVRHQRRMRFAQVGRPLSPDDSTGFQPLKPQLVGSRNENALLIPLAALQEPLIIPGSEAPAFSIFATYGTAVLNLLAKVYWQEQAATMPLLCFEAEFRKHLAENFQNIEFSGDLINSVSIADALLTAEYSYRRWKDPNASHIERNLPIYRRMDVMEEFYVAAGTMYCSREGFQVGSFYEAVVNTAFSMSQDFTKHFGCRRGDPMYKQECMKNLVKN</sequence>
<dbReference type="SUPFAM" id="SSF55486">
    <property type="entry name" value="Metalloproteases ('zincins'), catalytic domain"/>
    <property type="match status" value="1"/>
</dbReference>
<dbReference type="InterPro" id="IPR024079">
    <property type="entry name" value="MetalloPept_cat_dom_sf"/>
</dbReference>
<name>A0AA36CXZ4_9BILA</name>
<accession>A0AA36CXZ4</accession>
<gene>
    <name evidence="1" type="ORF">MSPICULIGERA_LOCUS14634</name>
</gene>
<evidence type="ECO:0000313" key="1">
    <source>
        <dbReference type="EMBL" id="CAJ0576340.1"/>
    </source>
</evidence>
<reference evidence="1" key="1">
    <citation type="submission" date="2023-06" db="EMBL/GenBank/DDBJ databases">
        <authorList>
            <person name="Delattre M."/>
        </authorList>
    </citation>
    <scope>NUCLEOTIDE SEQUENCE</scope>
    <source>
        <strain evidence="1">AF72</strain>
    </source>
</reference>
<organism evidence="1 2">
    <name type="scientific">Mesorhabditis spiculigera</name>
    <dbReference type="NCBI Taxonomy" id="96644"/>
    <lineage>
        <taxon>Eukaryota</taxon>
        <taxon>Metazoa</taxon>
        <taxon>Ecdysozoa</taxon>
        <taxon>Nematoda</taxon>
        <taxon>Chromadorea</taxon>
        <taxon>Rhabditida</taxon>
        <taxon>Rhabditina</taxon>
        <taxon>Rhabditomorpha</taxon>
        <taxon>Rhabditoidea</taxon>
        <taxon>Rhabditidae</taxon>
        <taxon>Mesorhabditinae</taxon>
        <taxon>Mesorhabditis</taxon>
    </lineage>
</organism>
<proteinExistence type="predicted"/>
<dbReference type="InterPro" id="IPR042089">
    <property type="entry name" value="Peptidase_M13_dom_2"/>
</dbReference>
<dbReference type="PROSITE" id="PS51885">
    <property type="entry name" value="NEPRILYSIN"/>
    <property type="match status" value="1"/>
</dbReference>